<dbReference type="GO" id="GO:0016740">
    <property type="term" value="F:transferase activity"/>
    <property type="evidence" value="ECO:0007669"/>
    <property type="project" value="UniProtKB-KW"/>
</dbReference>
<evidence type="ECO:0000256" key="4">
    <source>
        <dbReference type="ARBA" id="ARBA00022630"/>
    </source>
</evidence>
<feature type="signal peptide" evidence="12">
    <location>
        <begin position="1"/>
        <end position="23"/>
    </location>
</feature>
<sequence length="304" mass="31220">MLNRRRFLSISAAAVGFAPMARAGDAPVYLWSGAALGARATIRLSHPDAAAITERVAAEIDRLENVFSLYRADSALMHLNKAGRLDLPPPELLECLTLAGAVHQATGGLFDPTVQPLWAIWAERAPVGVRPSAAELAALRARGGWSDLRLSASAISLAPDGALTLNGIAQGYIADRVAALLASEGLTDILIDTGEHHALGGQPDGGDWPVRLAEGGQVNLRSRALATSAPLGTVFDAAGTKGHILHPATGEPATPLWRAVSISAPSAALADALSTAACLAGSRAEIDAFASAFAGARCEAAVPV</sequence>
<dbReference type="InterPro" id="IPR006311">
    <property type="entry name" value="TAT_signal"/>
</dbReference>
<dbReference type="SUPFAM" id="SSF143631">
    <property type="entry name" value="ApbE-like"/>
    <property type="match status" value="1"/>
</dbReference>
<dbReference type="EC" id="2.7.1.180" evidence="2 11"/>
<accession>A0ABT2ZMV3</accession>
<dbReference type="PROSITE" id="PS51318">
    <property type="entry name" value="TAT"/>
    <property type="match status" value="1"/>
</dbReference>
<organism evidence="13 14">
    <name type="scientific">Albidovulum litorale</name>
    <dbReference type="NCBI Taxonomy" id="2984134"/>
    <lineage>
        <taxon>Bacteria</taxon>
        <taxon>Pseudomonadati</taxon>
        <taxon>Pseudomonadota</taxon>
        <taxon>Alphaproteobacteria</taxon>
        <taxon>Rhodobacterales</taxon>
        <taxon>Paracoccaceae</taxon>
        <taxon>Albidovulum</taxon>
    </lineage>
</organism>
<keyword evidence="4 11" id="KW-0285">Flavoprotein</keyword>
<gene>
    <name evidence="13" type="ORF">OEZ71_08625</name>
</gene>
<comment type="similarity">
    <text evidence="11">Belongs to the ApbE family.</text>
</comment>
<dbReference type="RefSeq" id="WP_263739541.1">
    <property type="nucleotide sequence ID" value="NZ_JAOWKZ010000002.1"/>
</dbReference>
<evidence type="ECO:0000256" key="8">
    <source>
        <dbReference type="ARBA" id="ARBA00022842"/>
    </source>
</evidence>
<evidence type="ECO:0000256" key="11">
    <source>
        <dbReference type="PIRNR" id="PIRNR006268"/>
    </source>
</evidence>
<evidence type="ECO:0000256" key="1">
    <source>
        <dbReference type="ARBA" id="ARBA00001946"/>
    </source>
</evidence>
<evidence type="ECO:0000256" key="10">
    <source>
        <dbReference type="ARBA" id="ARBA00048540"/>
    </source>
</evidence>
<evidence type="ECO:0000313" key="14">
    <source>
        <dbReference type="Proteomes" id="UP001652564"/>
    </source>
</evidence>
<keyword evidence="8 11" id="KW-0460">Magnesium</keyword>
<keyword evidence="5 11" id="KW-0808">Transferase</keyword>
<name>A0ABT2ZMV3_9RHOB</name>
<dbReference type="Gene3D" id="3.10.520.10">
    <property type="entry name" value="ApbE-like domains"/>
    <property type="match status" value="1"/>
</dbReference>
<dbReference type="PANTHER" id="PTHR30040:SF2">
    <property type="entry name" value="FAD:PROTEIN FMN TRANSFERASE"/>
    <property type="match status" value="1"/>
</dbReference>
<dbReference type="Pfam" id="PF02424">
    <property type="entry name" value="ApbE"/>
    <property type="match status" value="1"/>
</dbReference>
<comment type="cofactor">
    <cofactor evidence="1">
        <name>Mg(2+)</name>
        <dbReference type="ChEBI" id="CHEBI:18420"/>
    </cofactor>
</comment>
<keyword evidence="6 11" id="KW-0479">Metal-binding</keyword>
<dbReference type="InterPro" id="IPR003374">
    <property type="entry name" value="ApbE-like_sf"/>
</dbReference>
<dbReference type="EMBL" id="JAOWKZ010000002">
    <property type="protein sequence ID" value="MCV2872358.1"/>
    <property type="molecule type" value="Genomic_DNA"/>
</dbReference>
<evidence type="ECO:0000256" key="9">
    <source>
        <dbReference type="ARBA" id="ARBA00031306"/>
    </source>
</evidence>
<evidence type="ECO:0000256" key="2">
    <source>
        <dbReference type="ARBA" id="ARBA00011955"/>
    </source>
</evidence>
<dbReference type="InterPro" id="IPR024932">
    <property type="entry name" value="ApbE"/>
</dbReference>
<evidence type="ECO:0000256" key="6">
    <source>
        <dbReference type="ARBA" id="ARBA00022723"/>
    </source>
</evidence>
<keyword evidence="14" id="KW-1185">Reference proteome</keyword>
<protein>
    <recommendedName>
        <fullName evidence="3 11">FAD:protein FMN transferase</fullName>
        <ecNumber evidence="2 11">2.7.1.180</ecNumber>
    </recommendedName>
    <alternativeName>
        <fullName evidence="9 11">Flavin transferase</fullName>
    </alternativeName>
</protein>
<reference evidence="13 14" key="1">
    <citation type="submission" date="2022-10" db="EMBL/GenBank/DDBJ databases">
        <title>Defluviimonas sp. nov., isolated from ocean surface sediments.</title>
        <authorList>
            <person name="He W."/>
            <person name="Wang L."/>
            <person name="Zhang D.-F."/>
        </authorList>
    </citation>
    <scope>NUCLEOTIDE SEQUENCE [LARGE SCALE GENOMIC DNA]</scope>
    <source>
        <strain evidence="13 14">WL0050</strain>
    </source>
</reference>
<dbReference type="PANTHER" id="PTHR30040">
    <property type="entry name" value="THIAMINE BIOSYNTHESIS LIPOPROTEIN APBE"/>
    <property type="match status" value="1"/>
</dbReference>
<proteinExistence type="inferred from homology"/>
<comment type="caution">
    <text evidence="13">The sequence shown here is derived from an EMBL/GenBank/DDBJ whole genome shotgun (WGS) entry which is preliminary data.</text>
</comment>
<feature type="chain" id="PRO_5047372192" description="FAD:protein FMN transferase" evidence="12">
    <location>
        <begin position="24"/>
        <end position="304"/>
    </location>
</feature>
<evidence type="ECO:0000256" key="3">
    <source>
        <dbReference type="ARBA" id="ARBA00016337"/>
    </source>
</evidence>
<evidence type="ECO:0000313" key="13">
    <source>
        <dbReference type="EMBL" id="MCV2872358.1"/>
    </source>
</evidence>
<keyword evidence="12" id="KW-0732">Signal</keyword>
<keyword evidence="7 11" id="KW-0274">FAD</keyword>
<evidence type="ECO:0000256" key="5">
    <source>
        <dbReference type="ARBA" id="ARBA00022679"/>
    </source>
</evidence>
<evidence type="ECO:0000256" key="7">
    <source>
        <dbReference type="ARBA" id="ARBA00022827"/>
    </source>
</evidence>
<dbReference type="Proteomes" id="UP001652564">
    <property type="component" value="Unassembled WGS sequence"/>
</dbReference>
<dbReference type="PIRSF" id="PIRSF006268">
    <property type="entry name" value="ApbE"/>
    <property type="match status" value="1"/>
</dbReference>
<evidence type="ECO:0000256" key="12">
    <source>
        <dbReference type="SAM" id="SignalP"/>
    </source>
</evidence>
<comment type="catalytic activity">
    <reaction evidence="10 11">
        <text>L-threonyl-[protein] + FAD = FMN-L-threonyl-[protein] + AMP + H(+)</text>
        <dbReference type="Rhea" id="RHEA:36847"/>
        <dbReference type="Rhea" id="RHEA-COMP:11060"/>
        <dbReference type="Rhea" id="RHEA-COMP:11061"/>
        <dbReference type="ChEBI" id="CHEBI:15378"/>
        <dbReference type="ChEBI" id="CHEBI:30013"/>
        <dbReference type="ChEBI" id="CHEBI:57692"/>
        <dbReference type="ChEBI" id="CHEBI:74257"/>
        <dbReference type="ChEBI" id="CHEBI:456215"/>
        <dbReference type="EC" id="2.7.1.180"/>
    </reaction>
</comment>